<evidence type="ECO:0000256" key="1">
    <source>
        <dbReference type="ARBA" id="ARBA00023015"/>
    </source>
</evidence>
<name>A0ABU7R8L6_9ACTN</name>
<dbReference type="RefSeq" id="WP_330957727.1">
    <property type="nucleotide sequence ID" value="NZ_JAZGJQ010000002.1"/>
</dbReference>
<evidence type="ECO:0000256" key="3">
    <source>
        <dbReference type="ARBA" id="ARBA00023163"/>
    </source>
</evidence>
<dbReference type="GO" id="GO:0003677">
    <property type="term" value="F:DNA binding"/>
    <property type="evidence" value="ECO:0007669"/>
    <property type="project" value="UniProtKB-KW"/>
</dbReference>
<dbReference type="SUPFAM" id="SSF47413">
    <property type="entry name" value="lambda repressor-like DNA-binding domains"/>
    <property type="match status" value="1"/>
</dbReference>
<organism evidence="5 6">
    <name type="scientific">Olsenella absiana</name>
    <dbReference type="NCBI Taxonomy" id="3115222"/>
    <lineage>
        <taxon>Bacteria</taxon>
        <taxon>Bacillati</taxon>
        <taxon>Actinomycetota</taxon>
        <taxon>Coriobacteriia</taxon>
        <taxon>Coriobacteriales</taxon>
        <taxon>Atopobiaceae</taxon>
        <taxon>Olsenella</taxon>
    </lineage>
</organism>
<dbReference type="CDD" id="cd01392">
    <property type="entry name" value="HTH_LacI"/>
    <property type="match status" value="1"/>
</dbReference>
<dbReference type="InterPro" id="IPR010982">
    <property type="entry name" value="Lambda_DNA-bd_dom_sf"/>
</dbReference>
<dbReference type="PANTHER" id="PTHR30146">
    <property type="entry name" value="LACI-RELATED TRANSCRIPTIONAL REPRESSOR"/>
    <property type="match status" value="1"/>
</dbReference>
<reference evidence="5 6" key="1">
    <citation type="submission" date="2024-01" db="EMBL/GenBank/DDBJ databases">
        <title>Description of Olsenella sp. nov., isolated from pig feces.</title>
        <authorList>
            <person name="Chang Y.-H."/>
        </authorList>
    </citation>
    <scope>NUCLEOTIDE SEQUENCE [LARGE SCALE GENOMIC DNA]</scope>
    <source>
        <strain evidence="5 6">YH-ols2223</strain>
    </source>
</reference>
<keyword evidence="1" id="KW-0805">Transcription regulation</keyword>
<evidence type="ECO:0000256" key="2">
    <source>
        <dbReference type="ARBA" id="ARBA00023125"/>
    </source>
</evidence>
<proteinExistence type="predicted"/>
<dbReference type="Pfam" id="PF00356">
    <property type="entry name" value="LacI"/>
    <property type="match status" value="1"/>
</dbReference>
<sequence>MRNVGVREISRKTGFSPATVSNALSNKRNVSRETSEKILAVAKELGYARRGKVARVVFVLARKTGEVLDEGTFHPGVMEGVEKAASAVGLPMSFVTLDLTSPNAASQASDIARDITSAVVLLGTEMRGDDYSLFAETEAPLVVVDGWSDHLFFDCVVTANESSAFRATSYLVEHGHKDIGYIAGAYRIKNFPLRERGYRRALREAGLAANPAFRVEVGTTVSTAYEAMRSWLETKPLLPTAFFAENDTMALGAMRAMVEAGVSIPDDVSFVGFDDLPFATVATPPLTTMRIPNHEMGSIAVDLLMEQLNAPRYYQKTIHLSTMMIERDSVRSI</sequence>
<dbReference type="InterPro" id="IPR000843">
    <property type="entry name" value="HTH_LacI"/>
</dbReference>
<evidence type="ECO:0000259" key="4">
    <source>
        <dbReference type="PROSITE" id="PS50932"/>
    </source>
</evidence>
<dbReference type="EMBL" id="JAZGJQ010000002">
    <property type="protein sequence ID" value="MEE6146961.1"/>
    <property type="molecule type" value="Genomic_DNA"/>
</dbReference>
<dbReference type="Gene3D" id="3.40.50.2300">
    <property type="match status" value="2"/>
</dbReference>
<dbReference type="PROSITE" id="PS50932">
    <property type="entry name" value="HTH_LACI_2"/>
    <property type="match status" value="1"/>
</dbReference>
<dbReference type="InterPro" id="IPR028082">
    <property type="entry name" value="Peripla_BP_I"/>
</dbReference>
<protein>
    <submittedName>
        <fullName evidence="5">LacI family DNA-binding transcriptional regulator</fullName>
    </submittedName>
</protein>
<keyword evidence="2 5" id="KW-0238">DNA-binding</keyword>
<feature type="domain" description="HTH lacI-type" evidence="4">
    <location>
        <begin position="4"/>
        <end position="47"/>
    </location>
</feature>
<comment type="caution">
    <text evidence="5">The sequence shown here is derived from an EMBL/GenBank/DDBJ whole genome shotgun (WGS) entry which is preliminary data.</text>
</comment>
<dbReference type="Gene3D" id="1.10.260.40">
    <property type="entry name" value="lambda repressor-like DNA-binding domains"/>
    <property type="match status" value="1"/>
</dbReference>
<dbReference type="Pfam" id="PF13377">
    <property type="entry name" value="Peripla_BP_3"/>
    <property type="match status" value="1"/>
</dbReference>
<keyword evidence="6" id="KW-1185">Reference proteome</keyword>
<dbReference type="PANTHER" id="PTHR30146:SF109">
    <property type="entry name" value="HTH-TYPE TRANSCRIPTIONAL REGULATOR GALS"/>
    <property type="match status" value="1"/>
</dbReference>
<gene>
    <name evidence="5" type="ORF">VXJ25_02960</name>
</gene>
<dbReference type="InterPro" id="IPR046335">
    <property type="entry name" value="LacI/GalR-like_sensor"/>
</dbReference>
<dbReference type="Proteomes" id="UP001332931">
    <property type="component" value="Unassembled WGS sequence"/>
</dbReference>
<keyword evidence="3" id="KW-0804">Transcription</keyword>
<dbReference type="SMART" id="SM00354">
    <property type="entry name" value="HTH_LACI"/>
    <property type="match status" value="1"/>
</dbReference>
<dbReference type="SUPFAM" id="SSF53822">
    <property type="entry name" value="Periplasmic binding protein-like I"/>
    <property type="match status" value="1"/>
</dbReference>
<evidence type="ECO:0000313" key="5">
    <source>
        <dbReference type="EMBL" id="MEE6146961.1"/>
    </source>
</evidence>
<accession>A0ABU7R8L6</accession>
<evidence type="ECO:0000313" key="6">
    <source>
        <dbReference type="Proteomes" id="UP001332931"/>
    </source>
</evidence>